<evidence type="ECO:0000313" key="1">
    <source>
        <dbReference type="EMBL" id="KAK0473667.1"/>
    </source>
</evidence>
<name>A0AA39TYP3_9AGAR</name>
<reference evidence="1" key="1">
    <citation type="submission" date="2023-06" db="EMBL/GenBank/DDBJ databases">
        <authorList>
            <consortium name="Lawrence Berkeley National Laboratory"/>
            <person name="Ahrendt S."/>
            <person name="Sahu N."/>
            <person name="Indic B."/>
            <person name="Wong-Bajracharya J."/>
            <person name="Merenyi Z."/>
            <person name="Ke H.-M."/>
            <person name="Monk M."/>
            <person name="Kocsube S."/>
            <person name="Drula E."/>
            <person name="Lipzen A."/>
            <person name="Balint B."/>
            <person name="Henrissat B."/>
            <person name="Andreopoulos B."/>
            <person name="Martin F.M."/>
            <person name="Harder C.B."/>
            <person name="Rigling D."/>
            <person name="Ford K.L."/>
            <person name="Foster G.D."/>
            <person name="Pangilinan J."/>
            <person name="Papanicolaou A."/>
            <person name="Barry K."/>
            <person name="LaButti K."/>
            <person name="Viragh M."/>
            <person name="Koriabine M."/>
            <person name="Yan M."/>
            <person name="Riley R."/>
            <person name="Champramary S."/>
            <person name="Plett K.L."/>
            <person name="Tsai I.J."/>
            <person name="Slot J."/>
            <person name="Sipos G."/>
            <person name="Plett J."/>
            <person name="Nagy L.G."/>
            <person name="Grigoriev I.V."/>
        </authorList>
    </citation>
    <scope>NUCLEOTIDE SEQUENCE</scope>
    <source>
        <strain evidence="1">HWK02</strain>
    </source>
</reference>
<sequence>MAKTKAIRQKRKKSDKQEAAILEAVQGIQDGLYSDPHDTARKLKIWTYQASIHRQLLSPAQNKVLKAWVKWLGAAGYPVSKKMLGPKVKELCGSSPGANWFECWITHNPDIVLGRPSGLDPKHAKAFNFTTTNAHFQLLQKTIDLESVPLSNIYNFNELSIQLGSGRKGTGEEFFFGSEDRSQYKLKSEDLELVTVLKTTCTDGRPSYPRPHVTIPEPDDLVQVLIDYGLRFQHDNHIVFVCCSYY</sequence>
<dbReference type="AlphaFoldDB" id="A0AA39TYP3"/>
<dbReference type="Proteomes" id="UP001175228">
    <property type="component" value="Unassembled WGS sequence"/>
</dbReference>
<accession>A0AA39TYP3</accession>
<keyword evidence="2" id="KW-1185">Reference proteome</keyword>
<protein>
    <recommendedName>
        <fullName evidence="3">HTH CENPB-type domain-containing protein</fullName>
    </recommendedName>
</protein>
<comment type="caution">
    <text evidence="1">The sequence shown here is derived from an EMBL/GenBank/DDBJ whole genome shotgun (WGS) entry which is preliminary data.</text>
</comment>
<gene>
    <name evidence="1" type="ORF">EDD18DRAFT_1368667</name>
</gene>
<dbReference type="EMBL" id="JAUEPU010000202">
    <property type="protein sequence ID" value="KAK0473667.1"/>
    <property type="molecule type" value="Genomic_DNA"/>
</dbReference>
<evidence type="ECO:0008006" key="3">
    <source>
        <dbReference type="Google" id="ProtNLM"/>
    </source>
</evidence>
<proteinExistence type="predicted"/>
<evidence type="ECO:0000313" key="2">
    <source>
        <dbReference type="Proteomes" id="UP001175228"/>
    </source>
</evidence>
<organism evidence="1 2">
    <name type="scientific">Armillaria luteobubalina</name>
    <dbReference type="NCBI Taxonomy" id="153913"/>
    <lineage>
        <taxon>Eukaryota</taxon>
        <taxon>Fungi</taxon>
        <taxon>Dikarya</taxon>
        <taxon>Basidiomycota</taxon>
        <taxon>Agaricomycotina</taxon>
        <taxon>Agaricomycetes</taxon>
        <taxon>Agaricomycetidae</taxon>
        <taxon>Agaricales</taxon>
        <taxon>Marasmiineae</taxon>
        <taxon>Physalacriaceae</taxon>
        <taxon>Armillaria</taxon>
    </lineage>
</organism>